<dbReference type="Gene3D" id="1.10.443.10">
    <property type="entry name" value="Intergrase catalytic core"/>
    <property type="match status" value="1"/>
</dbReference>
<dbReference type="GO" id="GO:0003677">
    <property type="term" value="F:DNA binding"/>
    <property type="evidence" value="ECO:0007669"/>
    <property type="project" value="UniProtKB-UniRule"/>
</dbReference>
<evidence type="ECO:0000259" key="7">
    <source>
        <dbReference type="PROSITE" id="PS51900"/>
    </source>
</evidence>
<dbReference type="InterPro" id="IPR050090">
    <property type="entry name" value="Tyrosine_recombinase_XerCD"/>
</dbReference>
<evidence type="ECO:0000313" key="8">
    <source>
        <dbReference type="EMBL" id="MBD3868310.1"/>
    </source>
</evidence>
<dbReference type="InterPro" id="IPR004107">
    <property type="entry name" value="Integrase_SAM-like_N"/>
</dbReference>
<evidence type="ECO:0000256" key="3">
    <source>
        <dbReference type="ARBA" id="ARBA00023125"/>
    </source>
</evidence>
<dbReference type="InterPro" id="IPR011010">
    <property type="entry name" value="DNA_brk_join_enz"/>
</dbReference>
<dbReference type="GO" id="GO:0015074">
    <property type="term" value="P:DNA integration"/>
    <property type="evidence" value="ECO:0007669"/>
    <property type="project" value="UniProtKB-KW"/>
</dbReference>
<evidence type="ECO:0000256" key="4">
    <source>
        <dbReference type="ARBA" id="ARBA00023172"/>
    </source>
</evidence>
<feature type="domain" description="Tyr recombinase" evidence="6">
    <location>
        <begin position="98"/>
        <end position="160"/>
    </location>
</feature>
<keyword evidence="4" id="KW-0233">DNA recombination</keyword>
<dbReference type="Gene3D" id="1.10.150.130">
    <property type="match status" value="1"/>
</dbReference>
<evidence type="ECO:0000256" key="5">
    <source>
        <dbReference type="PROSITE-ProRule" id="PRU01248"/>
    </source>
</evidence>
<dbReference type="PROSITE" id="PS51898">
    <property type="entry name" value="TYR_RECOMBINASE"/>
    <property type="match status" value="1"/>
</dbReference>
<reference evidence="8 9" key="1">
    <citation type="submission" date="2020-08" db="EMBL/GenBank/DDBJ databases">
        <title>Acidobacteriota in marine sediments use diverse sulfur dissimilation pathways.</title>
        <authorList>
            <person name="Wasmund K."/>
        </authorList>
    </citation>
    <scope>NUCLEOTIDE SEQUENCE [LARGE SCALE GENOMIC DNA]</scope>
    <source>
        <strain evidence="8">MAG AM4</strain>
    </source>
</reference>
<protein>
    <submittedName>
        <fullName evidence="8">Phage integrase N-terminal SAM-like domain-containing protein</fullName>
    </submittedName>
</protein>
<evidence type="ECO:0000256" key="2">
    <source>
        <dbReference type="ARBA" id="ARBA00022908"/>
    </source>
</evidence>
<dbReference type="Proteomes" id="UP000648239">
    <property type="component" value="Unassembled WGS sequence"/>
</dbReference>
<dbReference type="PROSITE" id="PS51900">
    <property type="entry name" value="CB"/>
    <property type="match status" value="1"/>
</dbReference>
<keyword evidence="3 5" id="KW-0238">DNA-binding</keyword>
<dbReference type="InterPro" id="IPR010998">
    <property type="entry name" value="Integrase_recombinase_N"/>
</dbReference>
<dbReference type="InterPro" id="IPR002104">
    <property type="entry name" value="Integrase_catalytic"/>
</dbReference>
<organism evidence="8 9">
    <name type="scientific">Candidatus Polarisedimenticola svalbardensis</name>
    <dbReference type="NCBI Taxonomy" id="2886004"/>
    <lineage>
        <taxon>Bacteria</taxon>
        <taxon>Pseudomonadati</taxon>
        <taxon>Acidobacteriota</taxon>
        <taxon>Candidatus Polarisedimenticolia</taxon>
        <taxon>Candidatus Polarisedimenticolales</taxon>
        <taxon>Candidatus Polarisedimenticolaceae</taxon>
        <taxon>Candidatus Polarisedimenticola</taxon>
    </lineage>
</organism>
<feature type="non-terminal residue" evidence="8">
    <location>
        <position position="160"/>
    </location>
</feature>
<dbReference type="PANTHER" id="PTHR30349:SF64">
    <property type="entry name" value="PROPHAGE INTEGRASE INTD-RELATED"/>
    <property type="match status" value="1"/>
</dbReference>
<comment type="similarity">
    <text evidence="1">Belongs to the 'phage' integrase family.</text>
</comment>
<feature type="domain" description="Core-binding (CB)" evidence="7">
    <location>
        <begin position="1"/>
        <end position="81"/>
    </location>
</feature>
<dbReference type="EMBL" id="JACXWD010000027">
    <property type="protein sequence ID" value="MBD3868310.1"/>
    <property type="molecule type" value="Genomic_DNA"/>
</dbReference>
<name>A0A8J7C1S7_9BACT</name>
<evidence type="ECO:0000313" key="9">
    <source>
        <dbReference type="Proteomes" id="UP000648239"/>
    </source>
</evidence>
<dbReference type="InterPro" id="IPR044068">
    <property type="entry name" value="CB"/>
</dbReference>
<dbReference type="PANTHER" id="PTHR30349">
    <property type="entry name" value="PHAGE INTEGRASE-RELATED"/>
    <property type="match status" value="1"/>
</dbReference>
<keyword evidence="2" id="KW-0229">DNA integration</keyword>
<comment type="caution">
    <text evidence="8">The sequence shown here is derived from an EMBL/GenBank/DDBJ whole genome shotgun (WGS) entry which is preliminary data.</text>
</comment>
<proteinExistence type="inferred from homology"/>
<dbReference type="Pfam" id="PF13495">
    <property type="entry name" value="Phage_int_SAM_4"/>
    <property type="match status" value="1"/>
</dbReference>
<evidence type="ECO:0000256" key="1">
    <source>
        <dbReference type="ARBA" id="ARBA00008857"/>
    </source>
</evidence>
<dbReference type="SUPFAM" id="SSF56349">
    <property type="entry name" value="DNA breaking-rejoining enzymes"/>
    <property type="match status" value="1"/>
</dbReference>
<evidence type="ECO:0000259" key="6">
    <source>
        <dbReference type="PROSITE" id="PS51898"/>
    </source>
</evidence>
<dbReference type="InterPro" id="IPR013762">
    <property type="entry name" value="Integrase-like_cat_sf"/>
</dbReference>
<dbReference type="Pfam" id="PF00589">
    <property type="entry name" value="Phage_integrase"/>
    <property type="match status" value="1"/>
</dbReference>
<dbReference type="GO" id="GO:0006310">
    <property type="term" value="P:DNA recombination"/>
    <property type="evidence" value="ECO:0007669"/>
    <property type="project" value="UniProtKB-KW"/>
</dbReference>
<gene>
    <name evidence="8" type="ORF">IFK94_09305</name>
</gene>
<dbReference type="AlphaFoldDB" id="A0A8J7C1S7"/>
<sequence length="160" mass="18994">MTELRRRMIRDMTIRGFSPRTHQTYLYAVRQLAKYYRRPPDELSAEEVQGYLSDMVTTRKWAWSTCSLVVNAFRFLYHTTLDRKTMEFVIPRPKQSKHLPEILSREEVRQLLESPPNPKHRLLLTTIYAAGLRVSEALKLRVKDIDTRRMTIHVHQGKGR</sequence>
<accession>A0A8J7C1S7</accession>